<gene>
    <name evidence="1" type="ORF">RHMOL_Rhmol13G0103300</name>
</gene>
<evidence type="ECO:0000313" key="2">
    <source>
        <dbReference type="Proteomes" id="UP001062846"/>
    </source>
</evidence>
<sequence length="79" mass="8526">MSPLSIDGQDVQFKIGGFRSSKVSAGPGDKPMIVVNNRGEEKQFAAEEDLNASGVQKLLLDGNEFRVQSHLKLGNCSSF</sequence>
<name>A0ACC0L5L5_RHOML</name>
<evidence type="ECO:0000313" key="1">
    <source>
        <dbReference type="EMBL" id="KAI8523837.1"/>
    </source>
</evidence>
<comment type="caution">
    <text evidence="1">The sequence shown here is derived from an EMBL/GenBank/DDBJ whole genome shotgun (WGS) entry which is preliminary data.</text>
</comment>
<dbReference type="EMBL" id="CM046400">
    <property type="protein sequence ID" value="KAI8523837.1"/>
    <property type="molecule type" value="Genomic_DNA"/>
</dbReference>
<keyword evidence="2" id="KW-1185">Reference proteome</keyword>
<organism evidence="1 2">
    <name type="scientific">Rhododendron molle</name>
    <name type="common">Chinese azalea</name>
    <name type="synonym">Azalea mollis</name>
    <dbReference type="NCBI Taxonomy" id="49168"/>
    <lineage>
        <taxon>Eukaryota</taxon>
        <taxon>Viridiplantae</taxon>
        <taxon>Streptophyta</taxon>
        <taxon>Embryophyta</taxon>
        <taxon>Tracheophyta</taxon>
        <taxon>Spermatophyta</taxon>
        <taxon>Magnoliopsida</taxon>
        <taxon>eudicotyledons</taxon>
        <taxon>Gunneridae</taxon>
        <taxon>Pentapetalae</taxon>
        <taxon>asterids</taxon>
        <taxon>Ericales</taxon>
        <taxon>Ericaceae</taxon>
        <taxon>Ericoideae</taxon>
        <taxon>Rhodoreae</taxon>
        <taxon>Rhododendron</taxon>
    </lineage>
</organism>
<dbReference type="Proteomes" id="UP001062846">
    <property type="component" value="Chromosome 13"/>
</dbReference>
<reference evidence="1" key="1">
    <citation type="submission" date="2022-02" db="EMBL/GenBank/DDBJ databases">
        <title>Plant Genome Project.</title>
        <authorList>
            <person name="Zhang R.-G."/>
        </authorList>
    </citation>
    <scope>NUCLEOTIDE SEQUENCE</scope>
    <source>
        <strain evidence="1">AT1</strain>
    </source>
</reference>
<accession>A0ACC0L5L5</accession>
<protein>
    <submittedName>
        <fullName evidence="1">Uncharacterized protein</fullName>
    </submittedName>
</protein>
<proteinExistence type="predicted"/>